<gene>
    <name evidence="14" type="primary">ddl</name>
    <name evidence="19" type="ORF">N495_02330</name>
</gene>
<organism evidence="19 20">
    <name type="scientific">Clostridium botulinum B2 450</name>
    <dbReference type="NCBI Taxonomy" id="1379739"/>
    <lineage>
        <taxon>Bacteria</taxon>
        <taxon>Bacillati</taxon>
        <taxon>Bacillota</taxon>
        <taxon>Clostridia</taxon>
        <taxon>Eubacteriales</taxon>
        <taxon>Clostridiaceae</taxon>
        <taxon>Clostridium</taxon>
    </lineage>
</organism>
<evidence type="ECO:0000256" key="10">
    <source>
        <dbReference type="ARBA" id="ARBA00022960"/>
    </source>
</evidence>
<dbReference type="NCBIfam" id="NF002378">
    <property type="entry name" value="PRK01372.1"/>
    <property type="match status" value="1"/>
</dbReference>
<name>A0A0D1BRQ9_CLOBO</name>
<dbReference type="InterPro" id="IPR011127">
    <property type="entry name" value="Dala_Dala_lig_N"/>
</dbReference>
<dbReference type="Gene3D" id="3.40.50.20">
    <property type="match status" value="1"/>
</dbReference>
<dbReference type="SUPFAM" id="SSF52440">
    <property type="entry name" value="PreATP-grasp domain"/>
    <property type="match status" value="1"/>
</dbReference>
<feature type="binding site" evidence="16">
    <location>
        <position position="262"/>
    </location>
    <ligand>
        <name>Mg(2+)</name>
        <dbReference type="ChEBI" id="CHEBI:18420"/>
        <label>2</label>
    </ligand>
</feature>
<feature type="domain" description="ATP-grasp" evidence="18">
    <location>
        <begin position="99"/>
        <end position="293"/>
    </location>
</feature>
<reference evidence="19 20" key="1">
    <citation type="submission" date="2014-06" db="EMBL/GenBank/DDBJ databases">
        <title>Genome characterization of distinct group I Clostridium botulinum lineages.</title>
        <authorList>
            <person name="Giordani F."/>
            <person name="Anselmo A."/>
            <person name="Fillo S."/>
            <person name="Palozzi A.M."/>
            <person name="Fortunato A."/>
            <person name="Gentile B."/>
            <person name="Ciammaruconi A."/>
            <person name="Anniballi F."/>
            <person name="De Medici D."/>
            <person name="Lista F."/>
        </authorList>
    </citation>
    <scope>NUCLEOTIDE SEQUENCE [LARGE SCALE GENOMIC DNA]</scope>
    <source>
        <strain evidence="19 20">B2 450</strain>
    </source>
</reference>
<evidence type="ECO:0000256" key="14">
    <source>
        <dbReference type="HAMAP-Rule" id="MF_00047"/>
    </source>
</evidence>
<feature type="active site" evidence="15">
    <location>
        <position position="13"/>
    </location>
</feature>
<comment type="catalytic activity">
    <reaction evidence="14">
        <text>2 D-alanine + ATP = D-alanyl-D-alanine + ADP + phosphate + H(+)</text>
        <dbReference type="Rhea" id="RHEA:11224"/>
        <dbReference type="ChEBI" id="CHEBI:15378"/>
        <dbReference type="ChEBI" id="CHEBI:30616"/>
        <dbReference type="ChEBI" id="CHEBI:43474"/>
        <dbReference type="ChEBI" id="CHEBI:57416"/>
        <dbReference type="ChEBI" id="CHEBI:57822"/>
        <dbReference type="ChEBI" id="CHEBI:456216"/>
        <dbReference type="EC" id="6.3.2.4"/>
    </reaction>
</comment>
<evidence type="ECO:0000256" key="8">
    <source>
        <dbReference type="ARBA" id="ARBA00022840"/>
    </source>
</evidence>
<keyword evidence="10 14" id="KW-0133">Cell shape</keyword>
<comment type="cofactor">
    <cofactor evidence="1">
        <name>Mn(2+)</name>
        <dbReference type="ChEBI" id="CHEBI:29035"/>
    </cofactor>
</comment>
<dbReference type="EC" id="6.3.2.4" evidence="14"/>
<evidence type="ECO:0000256" key="11">
    <source>
        <dbReference type="ARBA" id="ARBA00022984"/>
    </source>
</evidence>
<dbReference type="HAMAP" id="MF_00047">
    <property type="entry name" value="Dala_Dala_lig"/>
    <property type="match status" value="1"/>
</dbReference>
<dbReference type="HOGENOM" id="CLU_039268_1_1_9"/>
<keyword evidence="9 16" id="KW-0460">Magnesium</keyword>
<comment type="caution">
    <text evidence="19">The sequence shown here is derived from an EMBL/GenBank/DDBJ whole genome shotgun (WGS) entry which is preliminary data.</text>
</comment>
<dbReference type="PANTHER" id="PTHR23132:SF23">
    <property type="entry name" value="D-ALANINE--D-ALANINE LIGASE B"/>
    <property type="match status" value="1"/>
</dbReference>
<proteinExistence type="inferred from homology"/>
<dbReference type="InterPro" id="IPR011761">
    <property type="entry name" value="ATP-grasp"/>
</dbReference>
<dbReference type="InterPro" id="IPR016185">
    <property type="entry name" value="PreATP-grasp_dom_sf"/>
</dbReference>
<dbReference type="AlphaFoldDB" id="A0A0D1BRQ9"/>
<dbReference type="PROSITE" id="PS00844">
    <property type="entry name" value="DALA_DALA_LIGASE_2"/>
    <property type="match status" value="1"/>
</dbReference>
<evidence type="ECO:0000256" key="9">
    <source>
        <dbReference type="ARBA" id="ARBA00022842"/>
    </source>
</evidence>
<dbReference type="FunFam" id="3.40.50.20:FF:000031">
    <property type="entry name" value="D-alanine--D-alanine ligase"/>
    <property type="match status" value="1"/>
</dbReference>
<evidence type="ECO:0000256" key="4">
    <source>
        <dbReference type="ARBA" id="ARBA00022490"/>
    </source>
</evidence>
<evidence type="ECO:0000256" key="12">
    <source>
        <dbReference type="ARBA" id="ARBA00023211"/>
    </source>
</evidence>
<evidence type="ECO:0000256" key="13">
    <source>
        <dbReference type="ARBA" id="ARBA00023316"/>
    </source>
</evidence>
<comment type="similarity">
    <text evidence="3 14">Belongs to the D-alanine--D-alanine ligase family.</text>
</comment>
<dbReference type="FunFam" id="3.30.470.20:FF:000074">
    <property type="entry name" value="D-alanine--D-alanine ligase"/>
    <property type="match status" value="1"/>
</dbReference>
<accession>A0A0D1BRQ9</accession>
<protein>
    <recommendedName>
        <fullName evidence="14">D-alanine--D-alanine ligase</fullName>
        <ecNumber evidence="14">6.3.2.4</ecNumber>
    </recommendedName>
    <alternativeName>
        <fullName evidence="14">D-Ala-D-Ala ligase</fullName>
    </alternativeName>
    <alternativeName>
        <fullName evidence="14">D-alanylalanine synthetase</fullName>
    </alternativeName>
</protein>
<dbReference type="SUPFAM" id="SSF56059">
    <property type="entry name" value="Glutathione synthetase ATP-binding domain-like"/>
    <property type="match status" value="1"/>
</dbReference>
<dbReference type="RefSeq" id="WP_003488332.1">
    <property type="nucleotide sequence ID" value="NZ_JXSU01000007.1"/>
</dbReference>
<keyword evidence="8 17" id="KW-0067">ATP-binding</keyword>
<dbReference type="EMBL" id="JXSU01000007">
    <property type="protein sequence ID" value="KIS22472.1"/>
    <property type="molecule type" value="Genomic_DNA"/>
</dbReference>
<dbReference type="Gene3D" id="3.30.1490.20">
    <property type="entry name" value="ATP-grasp fold, A domain"/>
    <property type="match status" value="1"/>
</dbReference>
<evidence type="ECO:0000259" key="18">
    <source>
        <dbReference type="PROSITE" id="PS50975"/>
    </source>
</evidence>
<dbReference type="PROSITE" id="PS50975">
    <property type="entry name" value="ATP_GRASP"/>
    <property type="match status" value="1"/>
</dbReference>
<dbReference type="NCBIfam" id="TIGR01205">
    <property type="entry name" value="D_ala_D_alaTIGR"/>
    <property type="match status" value="1"/>
</dbReference>
<feature type="active site" evidence="15">
    <location>
        <position position="271"/>
    </location>
</feature>
<keyword evidence="5 14" id="KW-0436">Ligase</keyword>
<dbReference type="SMART" id="SM01209">
    <property type="entry name" value="GARS_A"/>
    <property type="match status" value="1"/>
</dbReference>
<dbReference type="OrthoDB" id="9813261at2"/>
<sequence>MKIGVIMGGISTEREVSLNSGREVIKYLELLEHEIIPIIIDKKEDVMEKAKGIDFAFLALHGEFGEDGTVQSVLQTLDIPYSGCGPLTSAICMDKDMTKKILKYANINTADWVNVSSVENIDYEAIEKIGYPVFVKPNSGGSSVATNLVKNKEGIKEAVELALKYDKEVMIENYTKGEEITCCMLNGKMLPVLAIRPHAEFFDYTAKYADGGSDEVVIELEENLHKKVEEMALACWKELKCEVYVRVDMIVKEGVPYVLELNTLPGMTKNSLFPKSANAVGISFAELLDLIVKYSLEVER</sequence>
<evidence type="ECO:0000256" key="3">
    <source>
        <dbReference type="ARBA" id="ARBA00010871"/>
    </source>
</evidence>
<evidence type="ECO:0000256" key="1">
    <source>
        <dbReference type="ARBA" id="ARBA00001936"/>
    </source>
</evidence>
<dbReference type="PANTHER" id="PTHR23132">
    <property type="entry name" value="D-ALANINE--D-ALANINE LIGASE"/>
    <property type="match status" value="1"/>
</dbReference>
<evidence type="ECO:0000256" key="2">
    <source>
        <dbReference type="ARBA" id="ARBA00004496"/>
    </source>
</evidence>
<dbReference type="GO" id="GO:0071555">
    <property type="term" value="P:cell wall organization"/>
    <property type="evidence" value="ECO:0007669"/>
    <property type="project" value="UniProtKB-KW"/>
</dbReference>
<dbReference type="PATRIC" id="fig|1379739.3.peg.771"/>
<dbReference type="Proteomes" id="UP000032250">
    <property type="component" value="Unassembled WGS sequence"/>
</dbReference>
<dbReference type="Gene3D" id="3.30.470.20">
    <property type="entry name" value="ATP-grasp fold, B domain"/>
    <property type="match status" value="1"/>
</dbReference>
<dbReference type="GO" id="GO:0008360">
    <property type="term" value="P:regulation of cell shape"/>
    <property type="evidence" value="ECO:0007669"/>
    <property type="project" value="UniProtKB-KW"/>
</dbReference>
<dbReference type="GO" id="GO:0005524">
    <property type="term" value="F:ATP binding"/>
    <property type="evidence" value="ECO:0007669"/>
    <property type="project" value="UniProtKB-UniRule"/>
</dbReference>
<dbReference type="Pfam" id="PF01820">
    <property type="entry name" value="Dala_Dala_lig_N"/>
    <property type="match status" value="2"/>
</dbReference>
<evidence type="ECO:0000256" key="5">
    <source>
        <dbReference type="ARBA" id="ARBA00022598"/>
    </source>
</evidence>
<dbReference type="PIRSF" id="PIRSF039102">
    <property type="entry name" value="Ddl/VanB"/>
    <property type="match status" value="1"/>
</dbReference>
<evidence type="ECO:0000256" key="7">
    <source>
        <dbReference type="ARBA" id="ARBA00022741"/>
    </source>
</evidence>
<keyword evidence="12 16" id="KW-0464">Manganese</keyword>
<keyword evidence="11 14" id="KW-0573">Peptidoglycan synthesis</keyword>
<keyword evidence="7 17" id="KW-0547">Nucleotide-binding</keyword>
<comment type="function">
    <text evidence="14">Cell wall formation.</text>
</comment>
<dbReference type="GO" id="GO:0009252">
    <property type="term" value="P:peptidoglycan biosynthetic process"/>
    <property type="evidence" value="ECO:0007669"/>
    <property type="project" value="UniProtKB-UniRule"/>
</dbReference>
<dbReference type="InterPro" id="IPR013815">
    <property type="entry name" value="ATP_grasp_subdomain_1"/>
</dbReference>
<dbReference type="Pfam" id="PF07478">
    <property type="entry name" value="Dala_Dala_lig_C"/>
    <property type="match status" value="1"/>
</dbReference>
<comment type="subcellular location">
    <subcellularLocation>
        <location evidence="2 14">Cytoplasm</location>
    </subcellularLocation>
</comment>
<dbReference type="InterPro" id="IPR005905">
    <property type="entry name" value="D_ala_D_ala"/>
</dbReference>
<evidence type="ECO:0000256" key="15">
    <source>
        <dbReference type="PIRSR" id="PIRSR039102-1"/>
    </source>
</evidence>
<keyword evidence="13 14" id="KW-0961">Cell wall biogenesis/degradation</keyword>
<dbReference type="UniPathway" id="UPA00219"/>
<dbReference type="InterPro" id="IPR000291">
    <property type="entry name" value="D-Ala_lig_Van_CS"/>
</dbReference>
<dbReference type="GO" id="GO:0008716">
    <property type="term" value="F:D-alanine-D-alanine ligase activity"/>
    <property type="evidence" value="ECO:0007669"/>
    <property type="project" value="UniProtKB-UniRule"/>
</dbReference>
<feature type="active site" evidence="15">
    <location>
        <position position="142"/>
    </location>
</feature>
<dbReference type="InterPro" id="IPR011095">
    <property type="entry name" value="Dala_Dala_lig_C"/>
</dbReference>
<dbReference type="GO" id="GO:0005737">
    <property type="term" value="C:cytoplasm"/>
    <property type="evidence" value="ECO:0007669"/>
    <property type="project" value="UniProtKB-SubCell"/>
</dbReference>
<evidence type="ECO:0000256" key="17">
    <source>
        <dbReference type="PROSITE-ProRule" id="PRU00409"/>
    </source>
</evidence>
<keyword evidence="4 14" id="KW-0963">Cytoplasm</keyword>
<feature type="binding site" evidence="16">
    <location>
        <position position="248"/>
    </location>
    <ligand>
        <name>Mg(2+)</name>
        <dbReference type="ChEBI" id="CHEBI:18420"/>
        <label>1</label>
    </ligand>
</feature>
<comment type="cofactor">
    <cofactor evidence="16">
        <name>Mg(2+)</name>
        <dbReference type="ChEBI" id="CHEBI:18420"/>
    </cofactor>
    <cofactor evidence="16">
        <name>Mn(2+)</name>
        <dbReference type="ChEBI" id="CHEBI:29035"/>
    </cofactor>
    <text evidence="16">Binds 2 magnesium or manganese ions per subunit.</text>
</comment>
<dbReference type="GO" id="GO:0046872">
    <property type="term" value="F:metal ion binding"/>
    <property type="evidence" value="ECO:0007669"/>
    <property type="project" value="UniProtKB-KW"/>
</dbReference>
<feature type="binding site" evidence="16">
    <location>
        <position position="260"/>
    </location>
    <ligand>
        <name>Mg(2+)</name>
        <dbReference type="ChEBI" id="CHEBI:18420"/>
        <label>2</label>
    </ligand>
</feature>
<evidence type="ECO:0000313" key="20">
    <source>
        <dbReference type="Proteomes" id="UP000032250"/>
    </source>
</evidence>
<feature type="binding site" evidence="16">
    <location>
        <position position="260"/>
    </location>
    <ligand>
        <name>Mg(2+)</name>
        <dbReference type="ChEBI" id="CHEBI:18420"/>
        <label>1</label>
    </ligand>
</feature>
<dbReference type="PROSITE" id="PS00843">
    <property type="entry name" value="DALA_DALA_LIGASE_1"/>
    <property type="match status" value="1"/>
</dbReference>
<evidence type="ECO:0000256" key="6">
    <source>
        <dbReference type="ARBA" id="ARBA00022723"/>
    </source>
</evidence>
<comment type="pathway">
    <text evidence="14">Cell wall biogenesis; peptidoglycan biosynthesis.</text>
</comment>
<evidence type="ECO:0000313" key="19">
    <source>
        <dbReference type="EMBL" id="KIS22472.1"/>
    </source>
</evidence>
<evidence type="ECO:0000256" key="16">
    <source>
        <dbReference type="PIRSR" id="PIRSR039102-3"/>
    </source>
</evidence>
<keyword evidence="6 16" id="KW-0479">Metal-binding</keyword>